<keyword evidence="3 4" id="KW-0687">Ribonucleoprotein</keyword>
<evidence type="ECO:0000256" key="4">
    <source>
        <dbReference type="HAMAP-Rule" id="MF_00329"/>
    </source>
</evidence>
<evidence type="ECO:0000313" key="25">
    <source>
        <dbReference type="Proteomes" id="UP000273443"/>
    </source>
</evidence>
<evidence type="ECO:0000313" key="7">
    <source>
        <dbReference type="EMBL" id="AKA76118.1"/>
    </source>
</evidence>
<dbReference type="KEGG" id="ssof:SULC_1088"/>
<evidence type="ECO:0000313" key="9">
    <source>
        <dbReference type="EMBL" id="AZF67885.1"/>
    </source>
</evidence>
<reference evidence="16 29" key="6">
    <citation type="journal article" date="2020" name="Nat. Commun.">
        <title>The structures of two archaeal type IV pili illuminate evolutionary relationships.</title>
        <authorList>
            <person name="Wang F."/>
            <person name="Baquero D.P."/>
            <person name="Su Z."/>
            <person name="Beltran L.C."/>
            <person name="Prangishvili D."/>
            <person name="Krupovic M."/>
            <person name="Egelman E.H."/>
        </authorList>
    </citation>
    <scope>NUCLEOTIDE SEQUENCE [LARGE SCALE GENOMIC DNA]</scope>
    <source>
        <strain evidence="16 29">POZ149</strain>
    </source>
</reference>
<dbReference type="InterPro" id="IPR021132">
    <property type="entry name" value="Ribosomal_eL18/eL18-A/B/_CS"/>
</dbReference>
<evidence type="ECO:0000313" key="18">
    <source>
        <dbReference type="Proteomes" id="UP000033057"/>
    </source>
</evidence>
<evidence type="ECO:0000313" key="19">
    <source>
        <dbReference type="Proteomes" id="UP000033085"/>
    </source>
</evidence>
<evidence type="ECO:0000313" key="15">
    <source>
        <dbReference type="EMBL" id="AZF83602.1"/>
    </source>
</evidence>
<evidence type="ECO:0000256" key="2">
    <source>
        <dbReference type="ARBA" id="ARBA00022980"/>
    </source>
</evidence>
<dbReference type="EMBL" id="CP011055">
    <property type="protein sequence ID" value="AKA73419.1"/>
    <property type="molecule type" value="Genomic_DNA"/>
</dbReference>
<dbReference type="PATRIC" id="fig|2287.6.peg.1147"/>
<evidence type="ECO:0000313" key="13">
    <source>
        <dbReference type="EMBL" id="AZF78357.1"/>
    </source>
</evidence>
<evidence type="ECO:0000313" key="16">
    <source>
        <dbReference type="EMBL" id="QPG50402.1"/>
    </source>
</evidence>
<evidence type="ECO:0000313" key="27">
    <source>
        <dbReference type="Proteomes" id="UP000278715"/>
    </source>
</evidence>
<dbReference type="PROSITE" id="PS01106">
    <property type="entry name" value="RIBOSOMAL_L18E"/>
    <property type="match status" value="1"/>
</dbReference>
<dbReference type="InterPro" id="IPR001196">
    <property type="entry name" value="Ribosomal_uL15_CS"/>
</dbReference>
<evidence type="ECO:0000313" key="22">
    <source>
        <dbReference type="Proteomes" id="UP000267993"/>
    </source>
</evidence>
<accession>A0A0E3KB49</accession>
<dbReference type="RefSeq" id="WP_009988880.1">
    <property type="nucleotide sequence ID" value="NZ_CP011055.2"/>
</dbReference>
<feature type="domain" description="Large ribosomal subunit protein uL15/eL18" evidence="5">
    <location>
        <begin position="60"/>
        <end position="96"/>
    </location>
</feature>
<dbReference type="GeneID" id="44129033"/>
<dbReference type="AlphaFoldDB" id="A0A0E3KB49"/>
<evidence type="ECO:0000313" key="14">
    <source>
        <dbReference type="EMBL" id="AZF80963.1"/>
    </source>
</evidence>
<dbReference type="HAMAP" id="MF_00329">
    <property type="entry name" value="Ribosomal_eL18"/>
    <property type="match status" value="1"/>
</dbReference>
<dbReference type="EMBL" id="CP011057">
    <property type="protein sequence ID" value="AKA78810.1"/>
    <property type="molecule type" value="Genomic_DNA"/>
</dbReference>
<reference evidence="7" key="5">
    <citation type="submission" date="2018-10" db="EMBL/GenBank/DDBJ databases">
        <authorList>
            <person name="McCarthy S."/>
            <person name="Gradnigo J."/>
            <person name="Johnson T."/>
            <person name="Payne S."/>
            <person name="Lipzen A."/>
            <person name="Schackwitz W."/>
            <person name="Martin J."/>
            <person name="Moriyama E."/>
            <person name="Blum P."/>
        </authorList>
    </citation>
    <scope>NUCLEOTIDE SEQUENCE</scope>
    <source>
        <strain evidence="6">SARC-B</strain>
        <strain evidence="7">SARC-C</strain>
        <strain evidence="8">SULA</strain>
    </source>
</reference>
<name>A0A0E3KB49_SACSO</name>
<dbReference type="Proteomes" id="UP000273443">
    <property type="component" value="Chromosome"/>
</dbReference>
<dbReference type="EMBL" id="CP033240">
    <property type="protein sequence ID" value="AZF80963.1"/>
    <property type="molecule type" value="Genomic_DNA"/>
</dbReference>
<evidence type="ECO:0000313" key="29">
    <source>
        <dbReference type="Proteomes" id="UP000594632"/>
    </source>
</evidence>
<dbReference type="NCBIfam" id="NF003079">
    <property type="entry name" value="PRK04005.1"/>
    <property type="match status" value="1"/>
</dbReference>
<dbReference type="Proteomes" id="UP000076770">
    <property type="component" value="Chromosome i"/>
</dbReference>
<dbReference type="PROSITE" id="PS00475">
    <property type="entry name" value="RIBOSOMAL_L15"/>
    <property type="match status" value="1"/>
</dbReference>
<evidence type="ECO:0000313" key="12">
    <source>
        <dbReference type="EMBL" id="AZF75750.1"/>
    </source>
</evidence>
<evidence type="ECO:0000313" key="6">
    <source>
        <dbReference type="EMBL" id="AKA73419.1"/>
    </source>
</evidence>
<protein>
    <recommendedName>
        <fullName evidence="4">Large ribosomal subunit protein eL18</fullName>
    </recommendedName>
</protein>
<dbReference type="EMBL" id="CP050869">
    <property type="protein sequence ID" value="QPG50402.1"/>
    <property type="molecule type" value="Genomic_DNA"/>
</dbReference>
<dbReference type="EMBL" id="CP033235">
    <property type="protein sequence ID" value="AZF67885.1"/>
    <property type="molecule type" value="Genomic_DNA"/>
</dbReference>
<gene>
    <name evidence="4" type="primary">rpl18e</name>
    <name evidence="16" type="ORF">HFC64_11825</name>
    <name evidence="17" type="ORF">SSOP1_0068</name>
    <name evidence="8" type="ORF">SULA_1088</name>
    <name evidence="6" type="ORF">SULB_1089</name>
    <name evidence="7" type="ORF">SULC_1088</name>
    <name evidence="9" type="ORF">SULG_05345</name>
    <name evidence="10" type="ORF">SULH_05345</name>
    <name evidence="11" type="ORF">SULI_05345</name>
    <name evidence="12" type="ORF">SULM_05345</name>
    <name evidence="13" type="ORF">SULN_05345</name>
    <name evidence="14" type="ORF">SULO_05355</name>
    <name evidence="15" type="ORF">SULZ_05590</name>
</gene>
<dbReference type="GeneID" id="1455323"/>
<dbReference type="Proteomes" id="UP000033085">
    <property type="component" value="Chromosome"/>
</dbReference>
<dbReference type="SUPFAM" id="SSF52080">
    <property type="entry name" value="Ribosomal proteins L15p and L18e"/>
    <property type="match status" value="1"/>
</dbReference>
<dbReference type="KEGG" id="ssol:SULB_1089"/>
<dbReference type="Proteomes" id="UP000269431">
    <property type="component" value="Chromosome"/>
</dbReference>
<dbReference type="OMA" id="SGVIIME"/>
<dbReference type="EMBL" id="CP033236">
    <property type="protein sequence ID" value="AZF70505.1"/>
    <property type="molecule type" value="Genomic_DNA"/>
</dbReference>
<dbReference type="EMBL" id="CP033237">
    <property type="protein sequence ID" value="AZF73125.1"/>
    <property type="molecule type" value="Genomic_DNA"/>
</dbReference>
<evidence type="ECO:0000313" key="26">
    <source>
        <dbReference type="Proteomes" id="UP000275843"/>
    </source>
</evidence>
<comment type="similarity">
    <text evidence="1 4">Belongs to the eukaryotic ribosomal protein eL18 family.</text>
</comment>
<dbReference type="KEGG" id="ssoa:SULA_1088"/>
<evidence type="ECO:0000313" key="28">
    <source>
        <dbReference type="Proteomes" id="UP000282269"/>
    </source>
</evidence>
<reference evidence="18 19" key="1">
    <citation type="journal article" date="2015" name="Genome Announc.">
        <title>Complete Genome Sequence of Sulfolobus solfataricus Strain 98/2 and Evolved Derivatives.</title>
        <authorList>
            <person name="McCarthy S."/>
            <person name="Gradnigo J."/>
            <person name="Johnson T."/>
            <person name="Payne S."/>
            <person name="Lipzen A."/>
            <person name="Martin J."/>
            <person name="Schackwitz W."/>
            <person name="Moriyama E."/>
            <person name="Blum P."/>
        </authorList>
    </citation>
    <scope>NUCLEOTIDE SEQUENCE [LARGE SCALE GENOMIC DNA]</scope>
    <source>
        <strain evidence="18">98/2 SULC</strain>
        <strain evidence="6">SARC-B</strain>
        <strain evidence="7">SARC-C</strain>
        <strain evidence="8 20">SULA</strain>
        <strain evidence="19">SULB</strain>
    </source>
</reference>
<dbReference type="Pfam" id="PF00828">
    <property type="entry name" value="Ribosomal_L27A"/>
    <property type="match status" value="1"/>
</dbReference>
<dbReference type="EMBL" id="CP033241">
    <property type="protein sequence ID" value="AZF83602.1"/>
    <property type="molecule type" value="Genomic_DNA"/>
</dbReference>
<dbReference type="EMBL" id="CP033239">
    <property type="protein sequence ID" value="AZF78357.1"/>
    <property type="molecule type" value="Genomic_DNA"/>
</dbReference>
<dbReference type="OrthoDB" id="11309at2157"/>
<evidence type="ECO:0000256" key="1">
    <source>
        <dbReference type="ARBA" id="ARBA00006815"/>
    </source>
</evidence>
<evidence type="ECO:0000313" key="23">
    <source>
        <dbReference type="Proteomes" id="UP000269431"/>
    </source>
</evidence>
<dbReference type="GO" id="GO:0006412">
    <property type="term" value="P:translation"/>
    <property type="evidence" value="ECO:0007669"/>
    <property type="project" value="UniProtKB-UniRule"/>
</dbReference>
<dbReference type="Proteomes" id="UP000033106">
    <property type="component" value="Chromosome"/>
</dbReference>
<dbReference type="EMBL" id="LT549890">
    <property type="protein sequence ID" value="SAI83622.1"/>
    <property type="molecule type" value="Genomic_DNA"/>
</dbReference>
<evidence type="ECO:0000313" key="20">
    <source>
        <dbReference type="Proteomes" id="UP000033106"/>
    </source>
</evidence>
<dbReference type="Proteomes" id="UP000275843">
    <property type="component" value="Chromosome"/>
</dbReference>
<keyword evidence="2 4" id="KW-0689">Ribosomal protein</keyword>
<dbReference type="GO" id="GO:1990904">
    <property type="term" value="C:ribonucleoprotein complex"/>
    <property type="evidence" value="ECO:0007669"/>
    <property type="project" value="UniProtKB-KW"/>
</dbReference>
<evidence type="ECO:0000313" key="8">
    <source>
        <dbReference type="EMBL" id="AKA78810.1"/>
    </source>
</evidence>
<dbReference type="Proteomes" id="UP000267993">
    <property type="component" value="Chromosome"/>
</dbReference>
<evidence type="ECO:0000313" key="24">
    <source>
        <dbReference type="Proteomes" id="UP000273194"/>
    </source>
</evidence>
<proteinExistence type="inferred from homology"/>
<dbReference type="Proteomes" id="UP000594632">
    <property type="component" value="Chromosome"/>
</dbReference>
<evidence type="ECO:0000313" key="10">
    <source>
        <dbReference type="EMBL" id="AZF70505.1"/>
    </source>
</evidence>
<evidence type="ECO:0000313" key="17">
    <source>
        <dbReference type="EMBL" id="SAI83622.1"/>
    </source>
</evidence>
<dbReference type="Proteomes" id="UP000033057">
    <property type="component" value="Chromosome"/>
</dbReference>
<dbReference type="InterPro" id="IPR021131">
    <property type="entry name" value="Ribosomal_uL15/eL18"/>
</dbReference>
<dbReference type="InterPro" id="IPR036227">
    <property type="entry name" value="Ribosomal_uL15/eL18_sf"/>
</dbReference>
<dbReference type="SMR" id="A0A0E3KB49"/>
<dbReference type="Proteomes" id="UP000282269">
    <property type="component" value="Chromosome"/>
</dbReference>
<dbReference type="EMBL" id="CP011056">
    <property type="protein sequence ID" value="AKA76118.1"/>
    <property type="molecule type" value="Genomic_DNA"/>
</dbReference>
<reference evidence="17" key="3">
    <citation type="submission" date="2016-04" db="EMBL/GenBank/DDBJ databases">
        <authorList>
            <person name="Evans L.H."/>
            <person name="Alamgir A."/>
            <person name="Owens N."/>
            <person name="Weber N.D."/>
            <person name="Virtaneva K."/>
            <person name="Barbian K."/>
            <person name="Babar A."/>
            <person name="Rosenke K."/>
        </authorList>
    </citation>
    <scope>NUCLEOTIDE SEQUENCE</scope>
    <source>
        <strain evidence="17">P1</strain>
    </source>
</reference>
<organism evidence="7 18">
    <name type="scientific">Saccharolobus solfataricus</name>
    <name type="common">Sulfolobus solfataricus</name>
    <dbReference type="NCBI Taxonomy" id="2287"/>
    <lineage>
        <taxon>Archaea</taxon>
        <taxon>Thermoproteota</taxon>
        <taxon>Thermoprotei</taxon>
        <taxon>Sulfolobales</taxon>
        <taxon>Sulfolobaceae</taxon>
        <taxon>Saccharolobus</taxon>
    </lineage>
</organism>
<evidence type="ECO:0000313" key="21">
    <source>
        <dbReference type="Proteomes" id="UP000076770"/>
    </source>
</evidence>
<sequence>MKVTGSTNITVRKLIRNLEKSKKPLWRKVAEELSIPSRKRPYINLYKINEHTKPNDIVVVPGKVLGIGKLDHEVTVIALDFSKSAIEKIRASGGQAMSIYKALETFKDFKGRSVRLMKQ</sequence>
<evidence type="ECO:0000256" key="3">
    <source>
        <dbReference type="ARBA" id="ARBA00023274"/>
    </source>
</evidence>
<dbReference type="GO" id="GO:0003735">
    <property type="term" value="F:structural constituent of ribosome"/>
    <property type="evidence" value="ECO:0007669"/>
    <property type="project" value="InterPro"/>
</dbReference>
<reference evidence="22 23" key="4">
    <citation type="journal article" date="2018" name="Proc. Natl. Acad. Sci. U.S.A.">
        <title>Nonmutational mechanism of inheritance in the Archaeon Sulfolobus solfataricus.</title>
        <authorList>
            <person name="Payne S."/>
            <person name="McCarthy S."/>
            <person name="Johnson T."/>
            <person name="North E."/>
            <person name="Blum P."/>
        </authorList>
    </citation>
    <scope>NUCLEOTIDE SEQUENCE [LARGE SCALE GENOMIC DNA]</scope>
    <source>
        <strain evidence="10 22">SARC-H</strain>
        <strain evidence="11 26">SARC-I</strain>
        <strain evidence="13 27">SARC-N</strain>
        <strain evidence="14 28">SARC-O</strain>
        <strain evidence="15 23">SUL120</strain>
        <strain evidence="9 24">SULG</strain>
        <strain evidence="12 25">SULM</strain>
    </source>
</reference>
<dbReference type="EMBL" id="CP033238">
    <property type="protein sequence ID" value="AZF75750.1"/>
    <property type="molecule type" value="Genomic_DNA"/>
</dbReference>
<dbReference type="Proteomes" id="UP000278715">
    <property type="component" value="Chromosome"/>
</dbReference>
<dbReference type="Gene3D" id="3.100.10.10">
    <property type="match status" value="1"/>
</dbReference>
<dbReference type="Proteomes" id="UP000273194">
    <property type="component" value="Chromosome"/>
</dbReference>
<evidence type="ECO:0000259" key="5">
    <source>
        <dbReference type="Pfam" id="PF00828"/>
    </source>
</evidence>
<evidence type="ECO:0000313" key="11">
    <source>
        <dbReference type="EMBL" id="AZF73125.1"/>
    </source>
</evidence>
<dbReference type="GO" id="GO:0005840">
    <property type="term" value="C:ribosome"/>
    <property type="evidence" value="ECO:0007669"/>
    <property type="project" value="UniProtKB-KW"/>
</dbReference>
<reference evidence="21" key="2">
    <citation type="submission" date="2016-04" db="EMBL/GenBank/DDBJ databases">
        <authorList>
            <person name="Shah S.A."/>
            <person name="Garrett R.A."/>
        </authorList>
    </citation>
    <scope>NUCLEOTIDE SEQUENCE [LARGE SCALE GENOMIC DNA]</scope>
    <source>
        <strain evidence="21">ATCC 35091 / DSM 1616 / JCM 8930 / NBRC 15331 / P1</strain>
    </source>
</reference>
<dbReference type="InterPro" id="IPR022947">
    <property type="entry name" value="Ribosomal_eL18_arc"/>
</dbReference>